<evidence type="ECO:0000259" key="12">
    <source>
        <dbReference type="PROSITE" id="PS51826"/>
    </source>
</evidence>
<evidence type="ECO:0000256" key="9">
    <source>
        <dbReference type="RuleBase" id="RU361137"/>
    </source>
</evidence>
<evidence type="ECO:0000256" key="10">
    <source>
        <dbReference type="SAM" id="MobiDB-lite"/>
    </source>
</evidence>
<dbReference type="NCBIfam" id="TIGR01348">
    <property type="entry name" value="PDHac_trf_long"/>
    <property type="match status" value="1"/>
</dbReference>
<dbReference type="GO" id="GO:0031405">
    <property type="term" value="F:lipoic acid binding"/>
    <property type="evidence" value="ECO:0007669"/>
    <property type="project" value="TreeGrafter"/>
</dbReference>
<dbReference type="FunFam" id="3.30.559.10:FF:000004">
    <property type="entry name" value="Acetyltransferase component of pyruvate dehydrogenase complex"/>
    <property type="match status" value="1"/>
</dbReference>
<comment type="similarity">
    <text evidence="1 9">Belongs to the 2-oxoacid dehydrogenase family.</text>
</comment>
<feature type="domain" description="Peripheral subunit-binding (PSBD)" evidence="12">
    <location>
        <begin position="149"/>
        <end position="186"/>
    </location>
</feature>
<evidence type="ECO:0000259" key="11">
    <source>
        <dbReference type="PROSITE" id="PS50968"/>
    </source>
</evidence>
<dbReference type="OrthoDB" id="9805770at2"/>
<dbReference type="KEGG" id="mmai:sS8_5309"/>
<protein>
    <recommendedName>
        <fullName evidence="9">Acetyltransferase component of pyruvate dehydrogenase complex</fullName>
        <ecNumber evidence="9">2.3.1.12</ecNumber>
    </recommendedName>
</protein>
<feature type="region of interest" description="Disordered" evidence="10">
    <location>
        <begin position="82"/>
        <end position="130"/>
    </location>
</feature>
<dbReference type="EMBL" id="AP017928">
    <property type="protein sequence ID" value="BBA37229.1"/>
    <property type="molecule type" value="Genomic_DNA"/>
</dbReference>
<comment type="function">
    <text evidence="7">The pyruvate dehydrogenase complex catalyzes the overall conversion of pyruvate to acetyl-CoA and CO(2). It contains multiple copies of three enzymatic components: pyruvate dehydrogenase (E1), dihydrolipoamide acetyltransferase (E2) and lipoamide dehydrogenase (E3).</text>
</comment>
<keyword evidence="5 9" id="KW-0450">Lipoyl</keyword>
<evidence type="ECO:0000256" key="7">
    <source>
        <dbReference type="ARBA" id="ARBA00025211"/>
    </source>
</evidence>
<dbReference type="Gene3D" id="4.10.320.10">
    <property type="entry name" value="E3-binding domain"/>
    <property type="match status" value="1"/>
</dbReference>
<dbReference type="PROSITE" id="PS00189">
    <property type="entry name" value="LIPOYL"/>
    <property type="match status" value="1"/>
</dbReference>
<keyword evidence="14" id="KW-1185">Reference proteome</keyword>
<dbReference type="Proteomes" id="UP000266313">
    <property type="component" value="Chromosome"/>
</dbReference>
<organism evidence="13 14">
    <name type="scientific">Methylocaldum marinum</name>
    <dbReference type="NCBI Taxonomy" id="1432792"/>
    <lineage>
        <taxon>Bacteria</taxon>
        <taxon>Pseudomonadati</taxon>
        <taxon>Pseudomonadota</taxon>
        <taxon>Gammaproteobacteria</taxon>
        <taxon>Methylococcales</taxon>
        <taxon>Methylococcaceae</taxon>
        <taxon>Methylocaldum</taxon>
    </lineage>
</organism>
<dbReference type="PROSITE" id="PS50968">
    <property type="entry name" value="BIOTINYL_LIPOYL"/>
    <property type="match status" value="1"/>
</dbReference>
<feature type="compositionally biased region" description="Pro residues" evidence="10">
    <location>
        <begin position="112"/>
        <end position="122"/>
    </location>
</feature>
<dbReference type="InterPro" id="IPR006256">
    <property type="entry name" value="AcTrfase_Pyrv_DH_cplx"/>
</dbReference>
<dbReference type="GO" id="GO:0045254">
    <property type="term" value="C:pyruvate dehydrogenase complex"/>
    <property type="evidence" value="ECO:0007669"/>
    <property type="project" value="UniProtKB-UniRule"/>
</dbReference>
<dbReference type="InterPro" id="IPR011053">
    <property type="entry name" value="Single_hybrid_motif"/>
</dbReference>
<comment type="catalytic activity">
    <reaction evidence="8 9">
        <text>N(6)-[(R)-dihydrolipoyl]-L-lysyl-[protein] + acetyl-CoA = N(6)-[(R)-S(8)-acetyldihydrolipoyl]-L-lysyl-[protein] + CoA</text>
        <dbReference type="Rhea" id="RHEA:17017"/>
        <dbReference type="Rhea" id="RHEA-COMP:10475"/>
        <dbReference type="Rhea" id="RHEA-COMP:10478"/>
        <dbReference type="ChEBI" id="CHEBI:57287"/>
        <dbReference type="ChEBI" id="CHEBI:57288"/>
        <dbReference type="ChEBI" id="CHEBI:83100"/>
        <dbReference type="ChEBI" id="CHEBI:83111"/>
        <dbReference type="EC" id="2.3.1.12"/>
    </reaction>
</comment>
<dbReference type="RefSeq" id="WP_119632252.1">
    <property type="nucleotide sequence ID" value="NZ_AP017928.1"/>
</dbReference>
<evidence type="ECO:0000256" key="6">
    <source>
        <dbReference type="ARBA" id="ARBA00023315"/>
    </source>
</evidence>
<keyword evidence="6 9" id="KW-0012">Acyltransferase</keyword>
<evidence type="ECO:0000256" key="5">
    <source>
        <dbReference type="ARBA" id="ARBA00022823"/>
    </source>
</evidence>
<dbReference type="Gene3D" id="3.30.559.10">
    <property type="entry name" value="Chloramphenicol acetyltransferase-like domain"/>
    <property type="match status" value="1"/>
</dbReference>
<dbReference type="InterPro" id="IPR001078">
    <property type="entry name" value="2-oxoacid_DH_actylTfrase"/>
</dbReference>
<accession>A0A250L399</accession>
<dbReference type="InterPro" id="IPR050743">
    <property type="entry name" value="2-oxoacid_DH_E2_comp"/>
</dbReference>
<dbReference type="CDD" id="cd06849">
    <property type="entry name" value="lipoyl_domain"/>
    <property type="match status" value="1"/>
</dbReference>
<name>A0A250L399_9GAMM</name>
<sequence>MAMLREVVVPDIGDFKNVEIIEVLVKPGDEIKADDSLITLESDKAAMEVPSPFSGIVKAMQVNVGDRVSMGSPILQLELAERGAETEGKAPSVKAEAEKIEAGEAEESRPVPEQPAPFPPSEPEAKTKHETAIAERPLEVGEEHAQPPHASPSVRKFARELGAELQKIQGTGPKGRILKEDVQSFVKASLKRTEQATTGGIFAIPPQPEIDFAQFGAIDRQPLSRIKKLSGPNLLRSWISTPHVTQHDEADISDLEAFRQSLKGEAEKQNVKLTFLPFVIKAVAAALKAFPTFNSSLAANGEELILKKYYHLGVAVDTPEGLVVPVVRDVDQKGIFDLARELAELGAKARGKKLRNNDLEGASFTISSLGGIGGTAFTPIINPPQVAILGLSRAQTKPVYQDGQFVPRLMLPLSLSYDHRVIDGAEAARFTVYLAGLLAELRRVLL</sequence>
<evidence type="ECO:0000256" key="4">
    <source>
        <dbReference type="ARBA" id="ARBA00022737"/>
    </source>
</evidence>
<evidence type="ECO:0000256" key="2">
    <source>
        <dbReference type="ARBA" id="ARBA00011484"/>
    </source>
</evidence>
<feature type="domain" description="Lipoyl-binding" evidence="11">
    <location>
        <begin position="4"/>
        <end position="78"/>
    </location>
</feature>
<dbReference type="PROSITE" id="PS51826">
    <property type="entry name" value="PSBD"/>
    <property type="match status" value="1"/>
</dbReference>
<dbReference type="SUPFAM" id="SSF51230">
    <property type="entry name" value="Single hybrid motif"/>
    <property type="match status" value="1"/>
</dbReference>
<dbReference type="InterPro" id="IPR003016">
    <property type="entry name" value="2-oxoA_DH_lipoyl-BS"/>
</dbReference>
<evidence type="ECO:0000256" key="1">
    <source>
        <dbReference type="ARBA" id="ARBA00007317"/>
    </source>
</evidence>
<keyword evidence="3 9" id="KW-0808">Transferase</keyword>
<dbReference type="AlphaFoldDB" id="A0A250L399"/>
<keyword evidence="4" id="KW-0677">Repeat</keyword>
<dbReference type="GO" id="GO:0006086">
    <property type="term" value="P:pyruvate decarboxylation to acetyl-CoA"/>
    <property type="evidence" value="ECO:0007669"/>
    <property type="project" value="UniProtKB-UniRule"/>
</dbReference>
<evidence type="ECO:0000256" key="3">
    <source>
        <dbReference type="ARBA" id="ARBA00022679"/>
    </source>
</evidence>
<feature type="compositionally biased region" description="Basic and acidic residues" evidence="10">
    <location>
        <begin position="95"/>
        <end position="110"/>
    </location>
</feature>
<dbReference type="InterPro" id="IPR004167">
    <property type="entry name" value="PSBD"/>
</dbReference>
<evidence type="ECO:0000313" key="13">
    <source>
        <dbReference type="EMBL" id="BBA37229.1"/>
    </source>
</evidence>
<dbReference type="GO" id="GO:0005737">
    <property type="term" value="C:cytoplasm"/>
    <property type="evidence" value="ECO:0007669"/>
    <property type="project" value="TreeGrafter"/>
</dbReference>
<dbReference type="Pfam" id="PF00364">
    <property type="entry name" value="Biotin_lipoyl"/>
    <property type="match status" value="1"/>
</dbReference>
<evidence type="ECO:0000256" key="8">
    <source>
        <dbReference type="ARBA" id="ARBA00048370"/>
    </source>
</evidence>
<dbReference type="SUPFAM" id="SSF52777">
    <property type="entry name" value="CoA-dependent acyltransferases"/>
    <property type="match status" value="1"/>
</dbReference>
<dbReference type="Gene3D" id="2.40.50.100">
    <property type="match status" value="1"/>
</dbReference>
<comment type="cofactor">
    <cofactor evidence="9">
        <name>(R)-lipoate</name>
        <dbReference type="ChEBI" id="CHEBI:83088"/>
    </cofactor>
    <text evidence="9">Binds 1 lipoyl cofactor covalently.</text>
</comment>
<comment type="subunit">
    <text evidence="2 9">Forms a 24-polypeptide structural core with octahedral symmetry.</text>
</comment>
<dbReference type="InterPro" id="IPR000089">
    <property type="entry name" value="Biotin_lipoyl"/>
</dbReference>
<dbReference type="Pfam" id="PF02817">
    <property type="entry name" value="E3_binding"/>
    <property type="match status" value="1"/>
</dbReference>
<dbReference type="PANTHER" id="PTHR43178">
    <property type="entry name" value="DIHYDROLIPOAMIDE ACETYLTRANSFERASE COMPONENT OF PYRUVATE DEHYDROGENASE COMPLEX"/>
    <property type="match status" value="1"/>
</dbReference>
<dbReference type="Pfam" id="PF00198">
    <property type="entry name" value="2-oxoacid_dh"/>
    <property type="match status" value="1"/>
</dbReference>
<dbReference type="PANTHER" id="PTHR43178:SF2">
    <property type="entry name" value="DIHYDROLIPOYLLYSINE-RESIDUE ACETYLTRANSFERASE COMPONENT OF PYRUVATE DEHYDROGENASE COMPLEX"/>
    <property type="match status" value="1"/>
</dbReference>
<dbReference type="InterPro" id="IPR023213">
    <property type="entry name" value="CAT-like_dom_sf"/>
</dbReference>
<proteinExistence type="inferred from homology"/>
<dbReference type="SUPFAM" id="SSF47005">
    <property type="entry name" value="Peripheral subunit-binding domain of 2-oxo acid dehydrogenase complex"/>
    <property type="match status" value="1"/>
</dbReference>
<dbReference type="InterPro" id="IPR036625">
    <property type="entry name" value="E3-bd_dom_sf"/>
</dbReference>
<dbReference type="EC" id="2.3.1.12" evidence="9"/>
<gene>
    <name evidence="13" type="ORF">sS8_5309</name>
</gene>
<dbReference type="GO" id="GO:0004742">
    <property type="term" value="F:dihydrolipoyllysine-residue acetyltransferase activity"/>
    <property type="evidence" value="ECO:0007669"/>
    <property type="project" value="UniProtKB-UniRule"/>
</dbReference>
<dbReference type="FunFam" id="2.40.50.100:FF:000009">
    <property type="entry name" value="Acetyltransferase component of pyruvate dehydrogenase complex"/>
    <property type="match status" value="1"/>
</dbReference>
<evidence type="ECO:0000313" key="14">
    <source>
        <dbReference type="Proteomes" id="UP000266313"/>
    </source>
</evidence>
<reference evidence="13 14" key="1">
    <citation type="submission" date="2016-12" db="EMBL/GenBank/DDBJ databases">
        <title>Genome sequencing of Methylocaldum marinum.</title>
        <authorList>
            <person name="Takeuchi M."/>
            <person name="Kamagata Y."/>
            <person name="Hiraoka S."/>
            <person name="Oshima K."/>
            <person name="Hattori M."/>
            <person name="Iwasaki W."/>
        </authorList>
    </citation>
    <scope>NUCLEOTIDE SEQUENCE [LARGE SCALE GENOMIC DNA]</scope>
    <source>
        <strain evidence="13 14">S8</strain>
    </source>
</reference>